<keyword evidence="2" id="KW-1185">Reference proteome</keyword>
<protein>
    <submittedName>
        <fullName evidence="1">Uncharacterized protein</fullName>
    </submittedName>
</protein>
<comment type="caution">
    <text evidence="1">The sequence shown here is derived from an EMBL/GenBank/DDBJ whole genome shotgun (WGS) entry which is preliminary data.</text>
</comment>
<evidence type="ECO:0000313" key="1">
    <source>
        <dbReference type="EMBL" id="KAI4386317.1"/>
    </source>
</evidence>
<sequence>MLDRCTNLKHLYQTHAQILVRGIIGHDDVLLSSFLVRCFSLGSPDYGLAVFTRESNPSVYLCNTMIKSLSDHGCPEEALFLYNRIRGVGQSPDSYSVPFALAAVMRIPAADVGEQIHCQSIGIGLSSDVHVATALVKMYGSLGCVGRAREVFDELSGSGYAALWNAMVTGYAKAGDVSMMRDLFERMPERDVISWTAVVTGYAQLGRPSEAIKVFRRMLGEGIEPDQVVMLAAMSACSQLGAATLGNWICCFVNRHRLKKSISFQNAVIDMYAKTGNIAKATEVFDTMKSRSVVSWTTMISGLAFHAKGGEALKVFSRMQREKIQPNKITFIAVLSACSHSGLYELGRGFLNAMRSKYGIEPEIEHYGCIVDLLGRGGYLQEAQGVVKSMPLEANAAIWGSLLHAASIYDDLKLGKKTLHHLTKLEPWNSGNYAILSNVLAHSGRWDDSGRLRKVMKEAGIYKIPGRSSIELNDEVHEFSADDQSHSSADSIYKVLGIMDWDSRIDRWERGAAV</sequence>
<accession>A0ACB9SDQ4</accession>
<evidence type="ECO:0000313" key="2">
    <source>
        <dbReference type="Proteomes" id="UP001057402"/>
    </source>
</evidence>
<dbReference type="EMBL" id="CM042881">
    <property type="protein sequence ID" value="KAI4386317.1"/>
    <property type="molecule type" value="Genomic_DNA"/>
</dbReference>
<organism evidence="1 2">
    <name type="scientific">Melastoma candidum</name>
    <dbReference type="NCBI Taxonomy" id="119954"/>
    <lineage>
        <taxon>Eukaryota</taxon>
        <taxon>Viridiplantae</taxon>
        <taxon>Streptophyta</taxon>
        <taxon>Embryophyta</taxon>
        <taxon>Tracheophyta</taxon>
        <taxon>Spermatophyta</taxon>
        <taxon>Magnoliopsida</taxon>
        <taxon>eudicotyledons</taxon>
        <taxon>Gunneridae</taxon>
        <taxon>Pentapetalae</taxon>
        <taxon>rosids</taxon>
        <taxon>malvids</taxon>
        <taxon>Myrtales</taxon>
        <taxon>Melastomataceae</taxon>
        <taxon>Melastomatoideae</taxon>
        <taxon>Melastomateae</taxon>
        <taxon>Melastoma</taxon>
    </lineage>
</organism>
<dbReference type="Proteomes" id="UP001057402">
    <property type="component" value="Chromosome 2"/>
</dbReference>
<reference evidence="2" key="1">
    <citation type="journal article" date="2023" name="Front. Plant Sci.">
        <title>Chromosomal-level genome assembly of Melastoma candidum provides insights into trichome evolution.</title>
        <authorList>
            <person name="Zhong Y."/>
            <person name="Wu W."/>
            <person name="Sun C."/>
            <person name="Zou P."/>
            <person name="Liu Y."/>
            <person name="Dai S."/>
            <person name="Zhou R."/>
        </authorList>
    </citation>
    <scope>NUCLEOTIDE SEQUENCE [LARGE SCALE GENOMIC DNA]</scope>
</reference>
<name>A0ACB9SDQ4_9MYRT</name>
<proteinExistence type="predicted"/>
<gene>
    <name evidence="1" type="ORF">MLD38_004258</name>
</gene>